<keyword evidence="1" id="KW-1133">Transmembrane helix</keyword>
<evidence type="ECO:0000313" key="3">
    <source>
        <dbReference type="EMBL" id="SDE94816.1"/>
    </source>
</evidence>
<dbReference type="Proteomes" id="UP000199072">
    <property type="component" value="Unassembled WGS sequence"/>
</dbReference>
<dbReference type="Pfam" id="PF04397">
    <property type="entry name" value="LytTR"/>
    <property type="match status" value="1"/>
</dbReference>
<gene>
    <name evidence="3" type="ORF">SAMN05216464_11137</name>
</gene>
<evidence type="ECO:0000256" key="1">
    <source>
        <dbReference type="SAM" id="Phobius"/>
    </source>
</evidence>
<evidence type="ECO:0000313" key="4">
    <source>
        <dbReference type="Proteomes" id="UP000199072"/>
    </source>
</evidence>
<feature type="transmembrane region" description="Helical" evidence="1">
    <location>
        <begin position="90"/>
        <end position="113"/>
    </location>
</feature>
<keyword evidence="3" id="KW-0238">DNA-binding</keyword>
<dbReference type="SMART" id="SM00850">
    <property type="entry name" value="LytTR"/>
    <property type="match status" value="1"/>
</dbReference>
<feature type="transmembrane region" description="Helical" evidence="1">
    <location>
        <begin position="50"/>
        <end position="70"/>
    </location>
</feature>
<dbReference type="Gene3D" id="2.40.50.1020">
    <property type="entry name" value="LytTr DNA-binding domain"/>
    <property type="match status" value="1"/>
</dbReference>
<dbReference type="EMBL" id="FNAI01000011">
    <property type="protein sequence ID" value="SDE94816.1"/>
    <property type="molecule type" value="Genomic_DNA"/>
</dbReference>
<feature type="domain" description="HTH LytTR-type" evidence="2">
    <location>
        <begin position="179"/>
        <end position="280"/>
    </location>
</feature>
<evidence type="ECO:0000259" key="2">
    <source>
        <dbReference type="SMART" id="SM00850"/>
    </source>
</evidence>
<sequence>MEDNREDAPSLGMALPYFSLGAQVFMALVMSLATLFPYRNGFFNTILSKWFFYPFFSVFAISLFMVYLVHWASVRLDKSYRWEEKFTERLLYQLLFGWVVPVLFSVLYTWAYLRFLGIDMMDTLYSRNKFPFELALALILDVAYMCYYLHWYFRIGRKPAPKANADERYPEHLLFPYNGGEIKIPVLDIAYLCSHGKHTAIQFHEQEPVILGLVTLEDVLAKLDPDQFCKVNRSYIITRKAYAGYTMRKNRGMLLLLKPEVKEDIKISRVNTDRVLSWIKNETR</sequence>
<dbReference type="RefSeq" id="WP_162842723.1">
    <property type="nucleotide sequence ID" value="NZ_FNAI01000011.1"/>
</dbReference>
<keyword evidence="4" id="KW-1185">Reference proteome</keyword>
<keyword evidence="1" id="KW-0472">Membrane</keyword>
<dbReference type="InterPro" id="IPR007492">
    <property type="entry name" value="LytTR_DNA-bd_dom"/>
</dbReference>
<keyword evidence="1" id="KW-0812">Transmembrane</keyword>
<name>A0A1G7H332_9SPHI</name>
<proteinExistence type="predicted"/>
<feature type="transmembrane region" description="Helical" evidence="1">
    <location>
        <begin position="134"/>
        <end position="153"/>
    </location>
</feature>
<dbReference type="AlphaFoldDB" id="A0A1G7H332"/>
<organism evidence="3 4">
    <name type="scientific">Mucilaginibacter pineti</name>
    <dbReference type="NCBI Taxonomy" id="1391627"/>
    <lineage>
        <taxon>Bacteria</taxon>
        <taxon>Pseudomonadati</taxon>
        <taxon>Bacteroidota</taxon>
        <taxon>Sphingobacteriia</taxon>
        <taxon>Sphingobacteriales</taxon>
        <taxon>Sphingobacteriaceae</taxon>
        <taxon>Mucilaginibacter</taxon>
    </lineage>
</organism>
<dbReference type="STRING" id="1391627.SAMN05216464_11137"/>
<protein>
    <submittedName>
        <fullName evidence="3">LytTr DNA-binding domain-containing protein</fullName>
    </submittedName>
</protein>
<dbReference type="GO" id="GO:0003677">
    <property type="term" value="F:DNA binding"/>
    <property type="evidence" value="ECO:0007669"/>
    <property type="project" value="UniProtKB-KW"/>
</dbReference>
<reference evidence="3 4" key="1">
    <citation type="submission" date="2016-10" db="EMBL/GenBank/DDBJ databases">
        <authorList>
            <person name="de Groot N.N."/>
        </authorList>
    </citation>
    <scope>NUCLEOTIDE SEQUENCE [LARGE SCALE GENOMIC DNA]</scope>
    <source>
        <strain evidence="3 4">47C3B</strain>
    </source>
</reference>
<feature type="transmembrane region" description="Helical" evidence="1">
    <location>
        <begin position="20"/>
        <end position="38"/>
    </location>
</feature>
<accession>A0A1G7H332</accession>